<proteinExistence type="predicted"/>
<keyword evidence="2" id="KW-1185">Reference proteome</keyword>
<name>A0A4R3QT41_9HYPH</name>
<gene>
    <name evidence="1" type="ORF">EV130_105148</name>
</gene>
<accession>A0A4R3QT41</accession>
<dbReference type="EMBL" id="SMBJ01000005">
    <property type="protein sequence ID" value="TCU25493.1"/>
    <property type="molecule type" value="Genomic_DNA"/>
</dbReference>
<sequence length="49" mass="5679">MRLYDFGSVGEAYQRYSDGYEAEFVTSWCSKSWPASRLPRLFHATGRKA</sequence>
<evidence type="ECO:0000313" key="1">
    <source>
        <dbReference type="EMBL" id="TCU25493.1"/>
    </source>
</evidence>
<organism evidence="1 2">
    <name type="scientific">Rhizobium azibense</name>
    <dbReference type="NCBI Taxonomy" id="1136135"/>
    <lineage>
        <taxon>Bacteria</taxon>
        <taxon>Pseudomonadati</taxon>
        <taxon>Pseudomonadota</taxon>
        <taxon>Alphaproteobacteria</taxon>
        <taxon>Hyphomicrobiales</taxon>
        <taxon>Rhizobiaceae</taxon>
        <taxon>Rhizobium/Agrobacterium group</taxon>
        <taxon>Rhizobium</taxon>
    </lineage>
</organism>
<reference evidence="1 2" key="1">
    <citation type="submission" date="2019-03" db="EMBL/GenBank/DDBJ databases">
        <title>Genomic Encyclopedia of Type Strains, Phase IV (KMG-V): Genome sequencing to study the core and pangenomes of soil and plant-associated prokaryotes.</title>
        <authorList>
            <person name="Whitman W."/>
        </authorList>
    </citation>
    <scope>NUCLEOTIDE SEQUENCE [LARGE SCALE GENOMIC DNA]</scope>
    <source>
        <strain evidence="1 2">Gr42</strain>
    </source>
</reference>
<comment type="caution">
    <text evidence="1">The sequence shown here is derived from an EMBL/GenBank/DDBJ whole genome shotgun (WGS) entry which is preliminary data.</text>
</comment>
<evidence type="ECO:0000313" key="2">
    <source>
        <dbReference type="Proteomes" id="UP000295547"/>
    </source>
</evidence>
<protein>
    <submittedName>
        <fullName evidence="1">Uncharacterized protein</fullName>
    </submittedName>
</protein>
<dbReference type="Proteomes" id="UP000295547">
    <property type="component" value="Unassembled WGS sequence"/>
</dbReference>
<dbReference type="AlphaFoldDB" id="A0A4R3QT41"/>